<protein>
    <submittedName>
        <fullName evidence="4">Septal ring factor EnvC, activator of murein hydrolases AmiA and AmiB</fullName>
    </submittedName>
</protein>
<evidence type="ECO:0000256" key="1">
    <source>
        <dbReference type="ARBA" id="ARBA00022729"/>
    </source>
</evidence>
<keyword evidence="5" id="KW-1185">Reference proteome</keyword>
<gene>
    <name evidence="4" type="ORF">SAMN05421877_104230</name>
</gene>
<sequence>MDFKKIALSIFSLLFFVGLSFGQSSLELKKQRERIDREIAELQKVLSAKTREKLLSQKEVAALSKQLDLRENKISTINSELRIINQNINSNNKIVDKLKAELEKMRQDYEKMILFAFRNKNAYNKMMFIFASKDFNQAFRRVKYLQQFTDARKVKVAEIEGTKKQIELKIAQLEQDKKTQQALLKEQEAERNTIAKDRAAHSQELNQLAREERTFRGQLTKKQQEKKRLDAAIKTAIAREVEAARRAEEARRKKLAEEAAKKAGTTVAEAEKKIEKKTGSSVLNNSPEATKLSAGFSSNRGRLPWPVGQGSVVRNYGSVTVERGVRDFYDYIRIRTSDGAPVKTVFEGTVLQVINIGSYAVVVQHGEYLTAYSNLKSVSVRKGQKISTGTVIGSADSDPEVGYSYIDLSVYKGTTSMNPSSWIAR</sequence>
<evidence type="ECO:0000259" key="3">
    <source>
        <dbReference type="Pfam" id="PF01551"/>
    </source>
</evidence>
<dbReference type="GO" id="GO:0004222">
    <property type="term" value="F:metalloendopeptidase activity"/>
    <property type="evidence" value="ECO:0007669"/>
    <property type="project" value="TreeGrafter"/>
</dbReference>
<dbReference type="EMBL" id="FNUT01000004">
    <property type="protein sequence ID" value="SEG05361.1"/>
    <property type="molecule type" value="Genomic_DNA"/>
</dbReference>
<dbReference type="InterPro" id="IPR016047">
    <property type="entry name" value="M23ase_b-sheet_dom"/>
</dbReference>
<dbReference type="CDD" id="cd12797">
    <property type="entry name" value="M23_peptidase"/>
    <property type="match status" value="1"/>
</dbReference>
<accession>A0A1H5X0S1</accession>
<evidence type="ECO:0000313" key="4">
    <source>
        <dbReference type="EMBL" id="SEG05361.1"/>
    </source>
</evidence>
<name>A0A1H5X0S1_9SPHI</name>
<evidence type="ECO:0000256" key="2">
    <source>
        <dbReference type="SAM" id="Coils"/>
    </source>
</evidence>
<dbReference type="PANTHER" id="PTHR21666">
    <property type="entry name" value="PEPTIDASE-RELATED"/>
    <property type="match status" value="1"/>
</dbReference>
<keyword evidence="4" id="KW-0378">Hydrolase</keyword>
<feature type="coiled-coil region" evidence="2">
    <location>
        <begin position="156"/>
        <end position="273"/>
    </location>
</feature>
<feature type="coiled-coil region" evidence="2">
    <location>
        <begin position="25"/>
        <end position="52"/>
    </location>
</feature>
<organism evidence="4 5">
    <name type="scientific">Sphingobacterium lactis</name>
    <dbReference type="NCBI Taxonomy" id="797291"/>
    <lineage>
        <taxon>Bacteria</taxon>
        <taxon>Pseudomonadati</taxon>
        <taxon>Bacteroidota</taxon>
        <taxon>Sphingobacteriia</taxon>
        <taxon>Sphingobacteriales</taxon>
        <taxon>Sphingobacteriaceae</taxon>
        <taxon>Sphingobacterium</taxon>
    </lineage>
</organism>
<dbReference type="InterPro" id="IPR050570">
    <property type="entry name" value="Cell_wall_metabolism_enzyme"/>
</dbReference>
<dbReference type="Gene3D" id="2.70.70.10">
    <property type="entry name" value="Glucose Permease (Domain IIA)"/>
    <property type="match status" value="1"/>
</dbReference>
<dbReference type="InterPro" id="IPR011055">
    <property type="entry name" value="Dup_hybrid_motif"/>
</dbReference>
<dbReference type="Gene3D" id="6.10.250.3150">
    <property type="match status" value="1"/>
</dbReference>
<dbReference type="Proteomes" id="UP000236731">
    <property type="component" value="Unassembled WGS sequence"/>
</dbReference>
<proteinExistence type="predicted"/>
<keyword evidence="1" id="KW-0732">Signal</keyword>
<dbReference type="RefSeq" id="WP_103905877.1">
    <property type="nucleotide sequence ID" value="NZ_CP049246.1"/>
</dbReference>
<feature type="domain" description="M23ase beta-sheet core" evidence="3">
    <location>
        <begin position="332"/>
        <end position="419"/>
    </location>
</feature>
<dbReference type="AlphaFoldDB" id="A0A1H5X0S1"/>
<reference evidence="5" key="1">
    <citation type="submission" date="2016-10" db="EMBL/GenBank/DDBJ databases">
        <authorList>
            <person name="Varghese N."/>
            <person name="Submissions S."/>
        </authorList>
    </citation>
    <scope>NUCLEOTIDE SEQUENCE [LARGE SCALE GENOMIC DNA]</scope>
    <source>
        <strain evidence="5">DSM 22361</strain>
    </source>
</reference>
<dbReference type="OrthoDB" id="9815884at2"/>
<evidence type="ECO:0000313" key="5">
    <source>
        <dbReference type="Proteomes" id="UP000236731"/>
    </source>
</evidence>
<dbReference type="PANTHER" id="PTHR21666:SF289">
    <property type="entry name" value="L-ALA--D-GLU ENDOPEPTIDASE"/>
    <property type="match status" value="1"/>
</dbReference>
<keyword evidence="2" id="KW-0175">Coiled coil</keyword>
<dbReference type="SUPFAM" id="SSF51261">
    <property type="entry name" value="Duplicated hybrid motif"/>
    <property type="match status" value="1"/>
</dbReference>
<dbReference type="Pfam" id="PF01551">
    <property type="entry name" value="Peptidase_M23"/>
    <property type="match status" value="1"/>
</dbReference>